<name>A0AAF0C476_9GAMM</name>
<dbReference type="AlphaFoldDB" id="A0AAF0C476"/>
<dbReference type="KEGG" id="tact:SG35_006795"/>
<evidence type="ECO:0000313" key="1">
    <source>
        <dbReference type="EMBL" id="WDE00343.1"/>
    </source>
</evidence>
<dbReference type="EMBL" id="CP059735">
    <property type="protein sequence ID" value="WDE00343.1"/>
    <property type="molecule type" value="Genomic_DNA"/>
</dbReference>
<protein>
    <submittedName>
        <fullName evidence="1">Uncharacterized protein</fullName>
    </submittedName>
</protein>
<accession>A0AAF0C476</accession>
<dbReference type="RefSeq" id="WP_044836354.1">
    <property type="nucleotide sequence ID" value="NZ_CP059735.1"/>
</dbReference>
<reference evidence="1 2" key="1">
    <citation type="journal article" date="2015" name="Genome Announc.">
        <title>Draft Genome Sequences of Marine Isolates of Thalassomonas viridans and Thalassomonas actiniarum.</title>
        <authorList>
            <person name="Olonade I."/>
            <person name="van Zyl L.J."/>
            <person name="Trindade M."/>
        </authorList>
    </citation>
    <scope>NUCLEOTIDE SEQUENCE [LARGE SCALE GENOMIC DNA]</scope>
    <source>
        <strain evidence="1 2">A5K-106</strain>
    </source>
</reference>
<reference evidence="1 2" key="2">
    <citation type="journal article" date="2022" name="Mar. Drugs">
        <title>Bioassay-Guided Fractionation Leads to the Detection of Cholic Acid Generated by the Rare Thalassomonas sp.</title>
        <authorList>
            <person name="Pheiffer F."/>
            <person name="Schneider Y.K."/>
            <person name="Hansen E.H."/>
            <person name="Andersen J.H."/>
            <person name="Isaksson J."/>
            <person name="Busche T."/>
            <person name="R C."/>
            <person name="Kalinowski J."/>
            <person name="Zyl L.V."/>
            <person name="Trindade M."/>
        </authorList>
    </citation>
    <scope>NUCLEOTIDE SEQUENCE [LARGE SCALE GENOMIC DNA]</scope>
    <source>
        <strain evidence="1 2">A5K-106</strain>
    </source>
</reference>
<evidence type="ECO:0000313" key="2">
    <source>
        <dbReference type="Proteomes" id="UP000032568"/>
    </source>
</evidence>
<sequence>MSITNRHQKLYEADRKRWRKAEERIKELLLADYVSSSNNTKWEKIFDDLSQVYSDKVSVTVKLIEQEEFEYKDFFSALFENSYLDGMNGSF</sequence>
<keyword evidence="2" id="KW-1185">Reference proteome</keyword>
<organism evidence="1 2">
    <name type="scientific">Thalassomonas actiniarum</name>
    <dbReference type="NCBI Taxonomy" id="485447"/>
    <lineage>
        <taxon>Bacteria</taxon>
        <taxon>Pseudomonadati</taxon>
        <taxon>Pseudomonadota</taxon>
        <taxon>Gammaproteobacteria</taxon>
        <taxon>Alteromonadales</taxon>
        <taxon>Colwelliaceae</taxon>
        <taxon>Thalassomonas</taxon>
    </lineage>
</organism>
<gene>
    <name evidence="1" type="ORF">SG35_006795</name>
</gene>
<proteinExistence type="predicted"/>
<dbReference type="Proteomes" id="UP000032568">
    <property type="component" value="Chromosome"/>
</dbReference>